<comment type="similarity">
    <text evidence="3">Belongs to the MoxR family.</text>
</comment>
<dbReference type="Pfam" id="PF17863">
    <property type="entry name" value="AAA_lid_2"/>
    <property type="match status" value="1"/>
</dbReference>
<evidence type="ECO:0000256" key="3">
    <source>
        <dbReference type="ARBA" id="ARBA00061607"/>
    </source>
</evidence>
<dbReference type="PANTHER" id="PTHR42759">
    <property type="entry name" value="MOXR FAMILY PROTEIN"/>
    <property type="match status" value="1"/>
</dbReference>
<gene>
    <name evidence="6" type="ORF">SAMN02745176_02623</name>
</gene>
<dbReference type="Gene3D" id="1.10.8.80">
    <property type="entry name" value="Magnesium chelatase subunit I, C-Terminal domain"/>
    <property type="match status" value="1"/>
</dbReference>
<dbReference type="FunFam" id="3.40.50.300:FF:000640">
    <property type="entry name" value="MoxR family ATPase"/>
    <property type="match status" value="1"/>
</dbReference>
<proteinExistence type="inferred from homology"/>
<feature type="domain" description="ChlI/MoxR AAA lid" evidence="5">
    <location>
        <begin position="233"/>
        <end position="286"/>
    </location>
</feature>
<dbReference type="InterPro" id="IPR027417">
    <property type="entry name" value="P-loop_NTPase"/>
</dbReference>
<dbReference type="EMBL" id="FQZS01000018">
    <property type="protein sequence ID" value="SHJ16475.1"/>
    <property type="molecule type" value="Genomic_DNA"/>
</dbReference>
<dbReference type="OrthoDB" id="9808397at2"/>
<dbReference type="STRING" id="1122184.SAMN02745176_02623"/>
<keyword evidence="1" id="KW-0547">Nucleotide-binding</keyword>
<dbReference type="Gene3D" id="3.40.50.300">
    <property type="entry name" value="P-loop containing nucleotide triphosphate hydrolases"/>
    <property type="match status" value="1"/>
</dbReference>
<dbReference type="InterPro" id="IPR011703">
    <property type="entry name" value="ATPase_AAA-3"/>
</dbReference>
<evidence type="ECO:0000259" key="4">
    <source>
        <dbReference type="Pfam" id="PF07726"/>
    </source>
</evidence>
<dbReference type="AlphaFoldDB" id="A0A1M6H2R9"/>
<dbReference type="InterPro" id="IPR041628">
    <property type="entry name" value="ChlI/MoxR_AAA_lid"/>
</dbReference>
<evidence type="ECO:0000256" key="2">
    <source>
        <dbReference type="ARBA" id="ARBA00022840"/>
    </source>
</evidence>
<evidence type="ECO:0000256" key="1">
    <source>
        <dbReference type="ARBA" id="ARBA00022741"/>
    </source>
</evidence>
<organism evidence="6 7">
    <name type="scientific">Lutispora thermophila DSM 19022</name>
    <dbReference type="NCBI Taxonomy" id="1122184"/>
    <lineage>
        <taxon>Bacteria</taxon>
        <taxon>Bacillati</taxon>
        <taxon>Bacillota</taxon>
        <taxon>Clostridia</taxon>
        <taxon>Lutisporales</taxon>
        <taxon>Lutisporaceae</taxon>
        <taxon>Lutispora</taxon>
    </lineage>
</organism>
<evidence type="ECO:0000313" key="7">
    <source>
        <dbReference type="Proteomes" id="UP000184442"/>
    </source>
</evidence>
<dbReference type="Proteomes" id="UP000184442">
    <property type="component" value="Unassembled WGS sequence"/>
</dbReference>
<evidence type="ECO:0000313" key="6">
    <source>
        <dbReference type="EMBL" id="SHJ16475.1"/>
    </source>
</evidence>
<dbReference type="PANTHER" id="PTHR42759:SF5">
    <property type="entry name" value="METHANOL DEHYDROGENASE REGULATOR"/>
    <property type="match status" value="1"/>
</dbReference>
<dbReference type="RefSeq" id="WP_073026628.1">
    <property type="nucleotide sequence ID" value="NZ_FQZS01000018.1"/>
</dbReference>
<dbReference type="SUPFAM" id="SSF52540">
    <property type="entry name" value="P-loop containing nucleoside triphosphate hydrolases"/>
    <property type="match status" value="1"/>
</dbReference>
<keyword evidence="7" id="KW-1185">Reference proteome</keyword>
<dbReference type="Pfam" id="PF07726">
    <property type="entry name" value="AAA_3"/>
    <property type="match status" value="1"/>
</dbReference>
<feature type="domain" description="ATPase AAA-3" evidence="4">
    <location>
        <begin position="40"/>
        <end position="170"/>
    </location>
</feature>
<dbReference type="GO" id="GO:0005524">
    <property type="term" value="F:ATP binding"/>
    <property type="evidence" value="ECO:0007669"/>
    <property type="project" value="UniProtKB-KW"/>
</dbReference>
<keyword evidence="2" id="KW-0067">ATP-binding</keyword>
<dbReference type="InterPro" id="IPR050764">
    <property type="entry name" value="CbbQ/NirQ/NorQ/GpvN"/>
</dbReference>
<evidence type="ECO:0000259" key="5">
    <source>
        <dbReference type="Pfam" id="PF17863"/>
    </source>
</evidence>
<dbReference type="GO" id="GO:0016887">
    <property type="term" value="F:ATP hydrolysis activity"/>
    <property type="evidence" value="ECO:0007669"/>
    <property type="project" value="InterPro"/>
</dbReference>
<protein>
    <submittedName>
        <fullName evidence="6">MoxR-like ATPase</fullName>
    </submittedName>
</protein>
<reference evidence="6 7" key="1">
    <citation type="submission" date="2016-11" db="EMBL/GenBank/DDBJ databases">
        <authorList>
            <person name="Jaros S."/>
            <person name="Januszkiewicz K."/>
            <person name="Wedrychowicz H."/>
        </authorList>
    </citation>
    <scope>NUCLEOTIDE SEQUENCE [LARGE SCALE GENOMIC DNA]</scope>
    <source>
        <strain evidence="6 7">DSM 19022</strain>
    </source>
</reference>
<dbReference type="PIRSF" id="PIRSF002849">
    <property type="entry name" value="AAA_ATPase_chaperone_MoxR_prd"/>
    <property type="match status" value="1"/>
</dbReference>
<sequence length="314" mass="35606">MDKERFIDFRNKVVDNVSKVIVGKEDVIELIIVSFICGGHVLLEDVPGLGKTVLVKAFAKTIGSDFKRIQFTPDLLPSDLTGINFYNQKIQDFEFKPGPLFSNLILADEINRATPRTQSSLLEAMEEKQITVDGVTRKLQEPFMVLATQNPVESFGTFPLPEAQLDRFFMRITMGYPKRDEEIDIILMNSSGNSLEQLKSTITSEEIQYVRDNYRNVKVSKDVLGYIMDIIEATRKDERVQLGVSPRGAIALFKACQAYAAIQGRDYIIPEDVKKMAPYVLNHRMIIKGINKGKYIYEFAELLLKGIKVPVEDI</sequence>
<accession>A0A1M6H2R9</accession>
<name>A0A1M6H2R9_9FIRM</name>